<dbReference type="EMBL" id="CP069483">
    <property type="protein sequence ID" value="QRO80516.1"/>
    <property type="molecule type" value="Genomic_DNA"/>
</dbReference>
<keyword evidence="3" id="KW-0281">Fimbrium</keyword>
<comment type="subcellular location">
    <subcellularLocation>
        <location evidence="1">Fimbrium</location>
    </subcellularLocation>
</comment>
<dbReference type="InterPro" id="IPR050263">
    <property type="entry name" value="Bact_Fimbrial_Adh_Pro"/>
</dbReference>
<dbReference type="GO" id="GO:0043709">
    <property type="term" value="P:cell adhesion involved in single-species biofilm formation"/>
    <property type="evidence" value="ECO:0007669"/>
    <property type="project" value="TreeGrafter"/>
</dbReference>
<dbReference type="AlphaFoldDB" id="A0A892IC26"/>
<sequence length="325" mass="33925">MKSPIPIAVIVRTAIIAIPLLAPITAHAIDCWQDRKRGPLSGVSMLPSNVSVSAAAPVGAVVWESPVIAKTFYCESSEKEPVAFWVNPRKESVGEGLEVAIRYKGKLYRQADGAIPTGAVIDGWGLAVWWKYFDVSYSVALIKTSASPGSGQATIANYPAFQLDSQSGLVVNPTRLFTQLLTGTVKFVPGTCDIRAGDDRKVVVLPAVANVSLSTVGATSGRTALSVAVQNCVGVKQVKFSFSGAPDDNMPVAFRNTGTAKGVAVRLAKAGDDGTIAANGTASSIVEPVTNDAASVRLHAEYIGTTGRPTAGSVSSLATMNIDYQ</sequence>
<dbReference type="InterPro" id="IPR036937">
    <property type="entry name" value="Adhesion_dom_fimbrial_sf"/>
</dbReference>
<comment type="similarity">
    <text evidence="2">Belongs to the fimbrial protein family.</text>
</comment>
<evidence type="ECO:0000256" key="1">
    <source>
        <dbReference type="ARBA" id="ARBA00004561"/>
    </source>
</evidence>
<dbReference type="RefSeq" id="WP_165803001.1">
    <property type="nucleotide sequence ID" value="NZ_CP033838.1"/>
</dbReference>
<accession>A0A892IC26</accession>
<evidence type="ECO:0000313" key="5">
    <source>
        <dbReference type="EMBL" id="QRO80516.1"/>
    </source>
</evidence>
<dbReference type="GO" id="GO:0009289">
    <property type="term" value="C:pilus"/>
    <property type="evidence" value="ECO:0007669"/>
    <property type="project" value="UniProtKB-SubCell"/>
</dbReference>
<feature type="domain" description="Fimbrial-type adhesion" evidence="4">
    <location>
        <begin position="181"/>
        <end position="325"/>
    </location>
</feature>
<organism evidence="5 6">
    <name type="scientific">Burkholderia dolosa</name>
    <dbReference type="NCBI Taxonomy" id="152500"/>
    <lineage>
        <taxon>Bacteria</taxon>
        <taxon>Pseudomonadati</taxon>
        <taxon>Pseudomonadota</taxon>
        <taxon>Betaproteobacteria</taxon>
        <taxon>Burkholderiales</taxon>
        <taxon>Burkholderiaceae</taxon>
        <taxon>Burkholderia</taxon>
        <taxon>Burkholderia cepacia complex</taxon>
    </lineage>
</organism>
<dbReference type="PANTHER" id="PTHR33420:SF14">
    <property type="entry name" value="TYPE 1 FIMBRIN D-MANNOSE SPECIFIC ADHESIN"/>
    <property type="match status" value="1"/>
</dbReference>
<dbReference type="Gene3D" id="2.60.40.3310">
    <property type="match status" value="1"/>
</dbReference>
<protein>
    <submittedName>
        <fullName evidence="5">Type 1 fimbrial protein</fullName>
    </submittedName>
</protein>
<dbReference type="SUPFAM" id="SSF49401">
    <property type="entry name" value="Bacterial adhesins"/>
    <property type="match status" value="1"/>
</dbReference>
<dbReference type="Pfam" id="PF00419">
    <property type="entry name" value="Fimbrial"/>
    <property type="match status" value="1"/>
</dbReference>
<dbReference type="PANTHER" id="PTHR33420">
    <property type="entry name" value="FIMBRIAL SUBUNIT ELFA-RELATED"/>
    <property type="match status" value="1"/>
</dbReference>
<evidence type="ECO:0000256" key="3">
    <source>
        <dbReference type="ARBA" id="ARBA00023263"/>
    </source>
</evidence>
<dbReference type="InterPro" id="IPR000259">
    <property type="entry name" value="Adhesion_dom_fimbrial"/>
</dbReference>
<proteinExistence type="inferred from homology"/>
<dbReference type="Proteomes" id="UP000625568">
    <property type="component" value="Chromosome 2"/>
</dbReference>
<evidence type="ECO:0000256" key="2">
    <source>
        <dbReference type="ARBA" id="ARBA00006671"/>
    </source>
</evidence>
<dbReference type="InterPro" id="IPR008966">
    <property type="entry name" value="Adhesion_dom_sf"/>
</dbReference>
<name>A0A892IC26_9BURK</name>
<reference evidence="5 6" key="1">
    <citation type="submission" date="2021-02" db="EMBL/GenBank/DDBJ databases">
        <title>FDA dAtabase for Regulatory Grade micrObial Sequences (FDA-ARGOS): Supporting development and validation of Infectious Disease Dx tests.</title>
        <authorList>
            <person name="Minogue T."/>
            <person name="Wolcott M."/>
            <person name="Wasieloski L."/>
            <person name="Aguilar W."/>
            <person name="Moore D."/>
            <person name="Jaissle J."/>
            <person name="Tallon L."/>
            <person name="Sadzewicz L."/>
            <person name="Zhao X."/>
            <person name="Boylan J."/>
            <person name="Ott S."/>
            <person name="Bowen H."/>
            <person name="Vavikolanu K."/>
            <person name="Mehta A."/>
            <person name="Aluvathingal J."/>
            <person name="Nadendla S."/>
            <person name="Yan Y."/>
            <person name="Sichtig H."/>
        </authorList>
    </citation>
    <scope>NUCLEOTIDE SEQUENCE [LARGE SCALE GENOMIC DNA]</scope>
    <source>
        <strain evidence="5 6">FDAARGOS_1272</strain>
    </source>
</reference>
<keyword evidence="6" id="KW-1185">Reference proteome</keyword>
<evidence type="ECO:0000313" key="6">
    <source>
        <dbReference type="Proteomes" id="UP000625568"/>
    </source>
</evidence>
<gene>
    <name evidence="5" type="ORF">I6K02_19550</name>
</gene>
<dbReference type="Gene3D" id="2.60.40.1090">
    <property type="entry name" value="Fimbrial-type adhesion domain"/>
    <property type="match status" value="1"/>
</dbReference>
<evidence type="ECO:0000259" key="4">
    <source>
        <dbReference type="Pfam" id="PF00419"/>
    </source>
</evidence>